<dbReference type="InterPro" id="IPR050490">
    <property type="entry name" value="Bact_solute-bd_prot1"/>
</dbReference>
<dbReference type="EMBL" id="JBHSWE010000001">
    <property type="protein sequence ID" value="MFC6672719.1"/>
    <property type="molecule type" value="Genomic_DNA"/>
</dbReference>
<dbReference type="PANTHER" id="PTHR43649">
    <property type="entry name" value="ARABINOSE-BINDING PROTEIN-RELATED"/>
    <property type="match status" value="1"/>
</dbReference>
<comment type="similarity">
    <text evidence="2">Belongs to the bacterial solute-binding protein 1 family.</text>
</comment>
<keyword evidence="4" id="KW-0732">Signal</keyword>
<keyword evidence="6" id="KW-1185">Reference proteome</keyword>
<dbReference type="Pfam" id="PF01547">
    <property type="entry name" value="SBP_bac_1"/>
    <property type="match status" value="1"/>
</dbReference>
<dbReference type="Proteomes" id="UP001596422">
    <property type="component" value="Unassembled WGS sequence"/>
</dbReference>
<name>A0ABW2A5Y6_9GAMM</name>
<comment type="subcellular location">
    <subcellularLocation>
        <location evidence="1">Periplasm</location>
    </subcellularLocation>
</comment>
<dbReference type="SUPFAM" id="SSF53850">
    <property type="entry name" value="Periplasmic binding protein-like II"/>
    <property type="match status" value="1"/>
</dbReference>
<reference evidence="6" key="1">
    <citation type="journal article" date="2019" name="Int. J. Syst. Evol. Microbiol.">
        <title>The Global Catalogue of Microorganisms (GCM) 10K type strain sequencing project: providing services to taxonomists for standard genome sequencing and annotation.</title>
        <authorList>
            <consortium name="The Broad Institute Genomics Platform"/>
            <consortium name="The Broad Institute Genome Sequencing Center for Infectious Disease"/>
            <person name="Wu L."/>
            <person name="Ma J."/>
        </authorList>
    </citation>
    <scope>NUCLEOTIDE SEQUENCE [LARGE SCALE GENOMIC DNA]</scope>
    <source>
        <strain evidence="6">NBRC 111756</strain>
    </source>
</reference>
<evidence type="ECO:0000256" key="4">
    <source>
        <dbReference type="ARBA" id="ARBA00022729"/>
    </source>
</evidence>
<protein>
    <submittedName>
        <fullName evidence="5">Extracellular solute-binding protein</fullName>
    </submittedName>
</protein>
<evidence type="ECO:0000313" key="6">
    <source>
        <dbReference type="Proteomes" id="UP001596422"/>
    </source>
</evidence>
<evidence type="ECO:0000256" key="2">
    <source>
        <dbReference type="ARBA" id="ARBA00008520"/>
    </source>
</evidence>
<gene>
    <name evidence="5" type="ORF">ACFQDL_23575</name>
</gene>
<organism evidence="5 6">
    <name type="scientific">Marinobacterium aestuariivivens</name>
    <dbReference type="NCBI Taxonomy" id="1698799"/>
    <lineage>
        <taxon>Bacteria</taxon>
        <taxon>Pseudomonadati</taxon>
        <taxon>Pseudomonadota</taxon>
        <taxon>Gammaproteobacteria</taxon>
        <taxon>Oceanospirillales</taxon>
        <taxon>Oceanospirillaceae</taxon>
        <taxon>Marinobacterium</taxon>
    </lineage>
</organism>
<accession>A0ABW2A5Y6</accession>
<dbReference type="InterPro" id="IPR006059">
    <property type="entry name" value="SBP"/>
</dbReference>
<proteinExistence type="inferred from homology"/>
<dbReference type="RefSeq" id="WP_379913292.1">
    <property type="nucleotide sequence ID" value="NZ_JBHSWE010000001.1"/>
</dbReference>
<evidence type="ECO:0000256" key="1">
    <source>
        <dbReference type="ARBA" id="ARBA00004418"/>
    </source>
</evidence>
<keyword evidence="3" id="KW-0813">Transport</keyword>
<dbReference type="PANTHER" id="PTHR43649:SF34">
    <property type="entry name" value="ABC TRANSPORTER PERIPLASMIC-BINDING PROTEIN YCJN-RELATED"/>
    <property type="match status" value="1"/>
</dbReference>
<dbReference type="Gene3D" id="3.40.190.10">
    <property type="entry name" value="Periplasmic binding protein-like II"/>
    <property type="match status" value="2"/>
</dbReference>
<sequence length="217" mass="23637">MFDSNWRPVFNGPEGVQAGETLKRLMSCSPEGVGSFGFGEMKNSFLQGRAAMFLDSTVVAGEVNNPAKSKVVGKVGWAPHPKGVRRGSQTGGFGLAIPRNGRNPEAAFLLLQWLTSKDVDKMIALAGGNPSRFSTHEDPEINEKMPYMKTFGIALQYADPDWRPIIPVWGEINQLMGTELSKAISGEKSIKDALDGLVEPVTEIMDKAGYYSWNAGR</sequence>
<comment type="caution">
    <text evidence="5">The sequence shown here is derived from an EMBL/GenBank/DDBJ whole genome shotgun (WGS) entry which is preliminary data.</text>
</comment>
<evidence type="ECO:0000256" key="3">
    <source>
        <dbReference type="ARBA" id="ARBA00022448"/>
    </source>
</evidence>
<evidence type="ECO:0000313" key="5">
    <source>
        <dbReference type="EMBL" id="MFC6672719.1"/>
    </source>
</evidence>